<evidence type="ECO:0000256" key="7">
    <source>
        <dbReference type="ARBA" id="ARBA00023139"/>
    </source>
</evidence>
<dbReference type="Pfam" id="PF12849">
    <property type="entry name" value="PBP_like_2"/>
    <property type="match status" value="2"/>
</dbReference>
<feature type="compositionally biased region" description="Acidic residues" evidence="9">
    <location>
        <begin position="44"/>
        <end position="60"/>
    </location>
</feature>
<protein>
    <submittedName>
        <fullName evidence="12">Substrate-binding domain-containing protein</fullName>
    </submittedName>
</protein>
<evidence type="ECO:0000313" key="13">
    <source>
        <dbReference type="Proteomes" id="UP000886817"/>
    </source>
</evidence>
<dbReference type="PANTHER" id="PTHR30570">
    <property type="entry name" value="PERIPLASMIC PHOSPHATE BINDING COMPONENT OF PHOSPHATE ABC TRANSPORTER"/>
    <property type="match status" value="1"/>
</dbReference>
<dbReference type="SUPFAM" id="SSF53850">
    <property type="entry name" value="Periplasmic binding protein-like II"/>
    <property type="match status" value="2"/>
</dbReference>
<feature type="domain" description="PBP" evidence="11">
    <location>
        <begin position="68"/>
        <end position="189"/>
    </location>
</feature>
<evidence type="ECO:0000256" key="1">
    <source>
        <dbReference type="ARBA" id="ARBA00002841"/>
    </source>
</evidence>
<evidence type="ECO:0000256" key="2">
    <source>
        <dbReference type="ARBA" id="ARBA00004193"/>
    </source>
</evidence>
<proteinExistence type="inferred from homology"/>
<keyword evidence="5" id="KW-0592">Phosphate transport</keyword>
<evidence type="ECO:0000256" key="5">
    <source>
        <dbReference type="ARBA" id="ARBA00022592"/>
    </source>
</evidence>
<keyword evidence="5" id="KW-0813">Transport</keyword>
<comment type="subunit">
    <text evidence="4">The complex is composed of two ATP-binding proteins (PstB), two transmembrane proteins (PstC and PstA) and a solute-binding protein (PstS).</text>
</comment>
<evidence type="ECO:0000259" key="11">
    <source>
        <dbReference type="Pfam" id="PF12849"/>
    </source>
</evidence>
<feature type="signal peptide" evidence="10">
    <location>
        <begin position="1"/>
        <end position="21"/>
    </location>
</feature>
<dbReference type="GO" id="GO:0005886">
    <property type="term" value="C:plasma membrane"/>
    <property type="evidence" value="ECO:0007669"/>
    <property type="project" value="UniProtKB-SubCell"/>
</dbReference>
<gene>
    <name evidence="12" type="ORF">IAA45_00840</name>
</gene>
<evidence type="ECO:0000256" key="8">
    <source>
        <dbReference type="ARBA" id="ARBA00023288"/>
    </source>
</evidence>
<dbReference type="InterPro" id="IPR050811">
    <property type="entry name" value="Phosphate_ABC_transporter"/>
</dbReference>
<name>A0A9D2B1N6_9FIRM</name>
<evidence type="ECO:0000256" key="9">
    <source>
        <dbReference type="SAM" id="MobiDB-lite"/>
    </source>
</evidence>
<comment type="subcellular location">
    <subcellularLocation>
        <location evidence="2">Cell membrane</location>
        <topology evidence="2">Lipid-anchor</topology>
    </subcellularLocation>
</comment>
<evidence type="ECO:0000256" key="10">
    <source>
        <dbReference type="SAM" id="SignalP"/>
    </source>
</evidence>
<evidence type="ECO:0000256" key="6">
    <source>
        <dbReference type="ARBA" id="ARBA00022729"/>
    </source>
</evidence>
<evidence type="ECO:0000313" key="12">
    <source>
        <dbReference type="EMBL" id="HIX58252.1"/>
    </source>
</evidence>
<feature type="chain" id="PRO_5038657800" evidence="10">
    <location>
        <begin position="22"/>
        <end position="328"/>
    </location>
</feature>
<feature type="region of interest" description="Disordered" evidence="9">
    <location>
        <begin position="23"/>
        <end position="78"/>
    </location>
</feature>
<keyword evidence="7" id="KW-0564">Palmitate</keyword>
<evidence type="ECO:0000256" key="4">
    <source>
        <dbReference type="ARBA" id="ARBA00011529"/>
    </source>
</evidence>
<keyword evidence="8" id="KW-0449">Lipoprotein</keyword>
<dbReference type="Proteomes" id="UP000886817">
    <property type="component" value="Unassembled WGS sequence"/>
</dbReference>
<accession>A0A9D2B1N6</accession>
<dbReference type="PANTHER" id="PTHR30570:SF1">
    <property type="entry name" value="PHOSPHATE-BINDING PROTEIN PSTS"/>
    <property type="match status" value="1"/>
</dbReference>
<dbReference type="AlphaFoldDB" id="A0A9D2B1N6"/>
<feature type="domain" description="PBP" evidence="11">
    <location>
        <begin position="209"/>
        <end position="323"/>
    </location>
</feature>
<reference evidence="12" key="1">
    <citation type="journal article" date="2021" name="PeerJ">
        <title>Extensive microbial diversity within the chicken gut microbiome revealed by metagenomics and culture.</title>
        <authorList>
            <person name="Gilroy R."/>
            <person name="Ravi A."/>
            <person name="Getino M."/>
            <person name="Pursley I."/>
            <person name="Horton D.L."/>
            <person name="Alikhan N.F."/>
            <person name="Baker D."/>
            <person name="Gharbi K."/>
            <person name="Hall N."/>
            <person name="Watson M."/>
            <person name="Adriaenssens E.M."/>
            <person name="Foster-Nyarko E."/>
            <person name="Jarju S."/>
            <person name="Secka A."/>
            <person name="Antonio M."/>
            <person name="Oren A."/>
            <person name="Chaudhuri R.R."/>
            <person name="La Ragione R."/>
            <person name="Hildebrand F."/>
            <person name="Pallen M.J."/>
        </authorList>
    </citation>
    <scope>NUCLEOTIDE SEQUENCE</scope>
    <source>
        <strain evidence="12">ChiSjej1B19-8411</strain>
    </source>
</reference>
<keyword evidence="6 10" id="KW-0732">Signal</keyword>
<comment type="similarity">
    <text evidence="3">Belongs to the PstS family.</text>
</comment>
<comment type="function">
    <text evidence="1">Part of the ABC transporter complex PstSACB involved in phosphate import.</text>
</comment>
<feature type="compositionally biased region" description="Low complexity" evidence="9">
    <location>
        <begin position="23"/>
        <end position="43"/>
    </location>
</feature>
<organism evidence="12 13">
    <name type="scientific">Candidatus Blautia gallistercoris</name>
    <dbReference type="NCBI Taxonomy" id="2838490"/>
    <lineage>
        <taxon>Bacteria</taxon>
        <taxon>Bacillati</taxon>
        <taxon>Bacillota</taxon>
        <taxon>Clostridia</taxon>
        <taxon>Lachnospirales</taxon>
        <taxon>Lachnospiraceae</taxon>
        <taxon>Blautia</taxon>
    </lineage>
</organism>
<evidence type="ECO:0000256" key="3">
    <source>
        <dbReference type="ARBA" id="ARBA00008725"/>
    </source>
</evidence>
<dbReference type="EMBL" id="DXEX01000022">
    <property type="protein sequence ID" value="HIX58252.1"/>
    <property type="molecule type" value="Genomic_DNA"/>
</dbReference>
<sequence>MKNKKVLSVLLAAMVCAGALAGCGGSSSDSTDSSSTAEATEAAEATEEAEATDAAEETDSAETSGEVPTGMISVVSREDGSGTRGAFVELFGVQQEVDGEDVDMTTPEANITNSTSVMMTTVAGDVNAIGYISLGSLDDSVKALKIDGVEATVENVTNGTYQVSRPFNIATTEDVSEVTQDFIDFILSSDGQAVVEEEGYIKASDAGAYEGTQPSGTITVAGSSSVTPVMEKLKEAYLEVNPNAEIEVQQSDSTTGMTSAIDGICDIGMASRELTDTELESLQPTVIATDGIAVIVNNDNGVDDLRTDQVQAIYTGEVTTWEDALAME</sequence>
<dbReference type="InterPro" id="IPR024370">
    <property type="entry name" value="PBP_domain"/>
</dbReference>
<dbReference type="GO" id="GO:0006817">
    <property type="term" value="P:phosphate ion transport"/>
    <property type="evidence" value="ECO:0007669"/>
    <property type="project" value="UniProtKB-KW"/>
</dbReference>
<dbReference type="Gene3D" id="3.40.190.10">
    <property type="entry name" value="Periplasmic binding protein-like II"/>
    <property type="match status" value="2"/>
</dbReference>
<dbReference type="PROSITE" id="PS51257">
    <property type="entry name" value="PROKAR_LIPOPROTEIN"/>
    <property type="match status" value="1"/>
</dbReference>
<reference evidence="12" key="2">
    <citation type="submission" date="2021-04" db="EMBL/GenBank/DDBJ databases">
        <authorList>
            <person name="Gilroy R."/>
        </authorList>
    </citation>
    <scope>NUCLEOTIDE SEQUENCE</scope>
    <source>
        <strain evidence="12">ChiSjej1B19-8411</strain>
    </source>
</reference>
<comment type="caution">
    <text evidence="12">The sequence shown here is derived from an EMBL/GenBank/DDBJ whole genome shotgun (WGS) entry which is preliminary data.</text>
</comment>